<dbReference type="RefSeq" id="XP_065328984.1">
    <property type="nucleotide sequence ID" value="XM_065472912.1"/>
</dbReference>
<dbReference type="PROSITE" id="PS50216">
    <property type="entry name" value="DHHC"/>
    <property type="match status" value="1"/>
</dbReference>
<dbReference type="PANTHER" id="PTHR12246">
    <property type="entry name" value="PALMITOYLTRANSFERASE ZDHHC16"/>
    <property type="match status" value="1"/>
</dbReference>
<evidence type="ECO:0000256" key="3">
    <source>
        <dbReference type="ARBA" id="ARBA00022692"/>
    </source>
</evidence>
<dbReference type="AlphaFoldDB" id="A0AAX4JA31"/>
<accession>A0AAX4JA31</accession>
<feature type="transmembrane region" description="Helical" evidence="10">
    <location>
        <begin position="35"/>
        <end position="56"/>
    </location>
</feature>
<keyword evidence="6" id="KW-0564">Palmitate</keyword>
<keyword evidence="13" id="KW-1185">Reference proteome</keyword>
<dbReference type="Proteomes" id="UP001334084">
    <property type="component" value="Chromosome 3"/>
</dbReference>
<reference evidence="12" key="1">
    <citation type="journal article" date="2024" name="BMC Genomics">
        <title>Functional annotation of a divergent genome using sequence and structure-based similarity.</title>
        <authorList>
            <person name="Svedberg D."/>
            <person name="Winiger R.R."/>
            <person name="Berg A."/>
            <person name="Sharma H."/>
            <person name="Tellgren-Roth C."/>
            <person name="Debrunner-Vossbrinck B.A."/>
            <person name="Vossbrinck C.R."/>
            <person name="Barandun J."/>
        </authorList>
    </citation>
    <scope>NUCLEOTIDE SEQUENCE</scope>
    <source>
        <strain evidence="12">Illinois isolate</strain>
    </source>
</reference>
<evidence type="ECO:0000313" key="13">
    <source>
        <dbReference type="Proteomes" id="UP001334084"/>
    </source>
</evidence>
<dbReference type="EC" id="2.3.1.225" evidence="10"/>
<comment type="domain">
    <text evidence="10">The DHHC domain is required for palmitoyltransferase activity.</text>
</comment>
<protein>
    <recommendedName>
        <fullName evidence="10">Palmitoyltransferase</fullName>
        <ecNumber evidence="10">2.3.1.225</ecNumber>
    </recommendedName>
</protein>
<feature type="transmembrane region" description="Helical" evidence="10">
    <location>
        <begin position="7"/>
        <end position="23"/>
    </location>
</feature>
<evidence type="ECO:0000256" key="8">
    <source>
        <dbReference type="ARBA" id="ARBA00023315"/>
    </source>
</evidence>
<feature type="domain" description="Palmitoyltransferase DHHC" evidence="11">
    <location>
        <begin position="72"/>
        <end position="189"/>
    </location>
</feature>
<feature type="transmembrane region" description="Helical" evidence="10">
    <location>
        <begin position="122"/>
        <end position="142"/>
    </location>
</feature>
<dbReference type="GO" id="GO:0019706">
    <property type="term" value="F:protein-cysteine S-palmitoyltransferase activity"/>
    <property type="evidence" value="ECO:0007669"/>
    <property type="project" value="UniProtKB-EC"/>
</dbReference>
<keyword evidence="4 10" id="KW-1133">Transmembrane helix</keyword>
<keyword evidence="5 10" id="KW-0472">Membrane</keyword>
<evidence type="ECO:0000256" key="4">
    <source>
        <dbReference type="ARBA" id="ARBA00022989"/>
    </source>
</evidence>
<comment type="catalytic activity">
    <reaction evidence="9 10">
        <text>L-cysteinyl-[protein] + hexadecanoyl-CoA = S-hexadecanoyl-L-cysteinyl-[protein] + CoA</text>
        <dbReference type="Rhea" id="RHEA:36683"/>
        <dbReference type="Rhea" id="RHEA-COMP:10131"/>
        <dbReference type="Rhea" id="RHEA-COMP:11032"/>
        <dbReference type="ChEBI" id="CHEBI:29950"/>
        <dbReference type="ChEBI" id="CHEBI:57287"/>
        <dbReference type="ChEBI" id="CHEBI:57379"/>
        <dbReference type="ChEBI" id="CHEBI:74151"/>
        <dbReference type="EC" id="2.3.1.225"/>
    </reaction>
</comment>
<comment type="subcellular location">
    <subcellularLocation>
        <location evidence="1">Membrane</location>
        <topology evidence="1">Multi-pass membrane protein</topology>
    </subcellularLocation>
</comment>
<sequence length="244" mass="28970">MYLDLDFCRFIFLLFSLITHHFLSNLLISDFLPKFLKHFTVFFQFTSVLFLCLCALRRGYVNYESKENITLSTRYCKFCKHYKPVRAHHCSRCKKCIKKMDHHCMWIGVCVNYDNHGDFMRFLFFSVLSTSISFSGYIYLIFKKELSNQMKVLLAYLLLYSFLVSLFCGIMFNIQAGLVSKNITFIEDQHYFYNEERSAYDKGLVNNWNEVMGSMRLLWMCRPNGNGMNYVRNDGLENDDISFV</sequence>
<evidence type="ECO:0000313" key="12">
    <source>
        <dbReference type="EMBL" id="WUR02839.1"/>
    </source>
</evidence>
<keyword evidence="7" id="KW-0449">Lipoprotein</keyword>
<dbReference type="Pfam" id="PF01529">
    <property type="entry name" value="DHHC"/>
    <property type="match status" value="1"/>
</dbReference>
<keyword evidence="3 10" id="KW-0812">Transmembrane</keyword>
<keyword evidence="2 10" id="KW-0808">Transferase</keyword>
<feature type="transmembrane region" description="Helical" evidence="10">
    <location>
        <begin position="154"/>
        <end position="174"/>
    </location>
</feature>
<evidence type="ECO:0000259" key="11">
    <source>
        <dbReference type="Pfam" id="PF01529"/>
    </source>
</evidence>
<organism evidence="12 13">
    <name type="scientific">Vairimorpha necatrix</name>
    <dbReference type="NCBI Taxonomy" id="6039"/>
    <lineage>
        <taxon>Eukaryota</taxon>
        <taxon>Fungi</taxon>
        <taxon>Fungi incertae sedis</taxon>
        <taxon>Microsporidia</taxon>
        <taxon>Nosematidae</taxon>
        <taxon>Vairimorpha</taxon>
    </lineage>
</organism>
<dbReference type="InterPro" id="IPR039859">
    <property type="entry name" value="PFA4/ZDH16/20/ERF2-like"/>
</dbReference>
<comment type="similarity">
    <text evidence="10">Belongs to the DHHC palmitoyltransferase family.</text>
</comment>
<evidence type="ECO:0000256" key="2">
    <source>
        <dbReference type="ARBA" id="ARBA00022679"/>
    </source>
</evidence>
<dbReference type="KEGG" id="vnx:VNE69_03060"/>
<keyword evidence="8 10" id="KW-0012">Acyltransferase</keyword>
<dbReference type="GeneID" id="90540656"/>
<name>A0AAX4JA31_9MICR</name>
<evidence type="ECO:0000256" key="5">
    <source>
        <dbReference type="ARBA" id="ARBA00023136"/>
    </source>
</evidence>
<dbReference type="EMBL" id="CP142728">
    <property type="protein sequence ID" value="WUR02839.1"/>
    <property type="molecule type" value="Genomic_DNA"/>
</dbReference>
<evidence type="ECO:0000256" key="6">
    <source>
        <dbReference type="ARBA" id="ARBA00023139"/>
    </source>
</evidence>
<gene>
    <name evidence="12" type="ORF">VNE69_03060</name>
</gene>
<dbReference type="InterPro" id="IPR001594">
    <property type="entry name" value="Palmitoyltrfase_DHHC"/>
</dbReference>
<evidence type="ECO:0000256" key="10">
    <source>
        <dbReference type="RuleBase" id="RU079119"/>
    </source>
</evidence>
<evidence type="ECO:0000256" key="9">
    <source>
        <dbReference type="ARBA" id="ARBA00048048"/>
    </source>
</evidence>
<dbReference type="GO" id="GO:0016020">
    <property type="term" value="C:membrane"/>
    <property type="evidence" value="ECO:0007669"/>
    <property type="project" value="UniProtKB-SubCell"/>
</dbReference>
<evidence type="ECO:0000256" key="7">
    <source>
        <dbReference type="ARBA" id="ARBA00023288"/>
    </source>
</evidence>
<proteinExistence type="inferred from homology"/>
<evidence type="ECO:0000256" key="1">
    <source>
        <dbReference type="ARBA" id="ARBA00004141"/>
    </source>
</evidence>